<dbReference type="OrthoDB" id="9768793at2"/>
<dbReference type="InParanoid" id="A0A4R5CNB8"/>
<feature type="domain" description="NADP-dependent oxidoreductase" evidence="2">
    <location>
        <begin position="18"/>
        <end position="325"/>
    </location>
</feature>
<evidence type="ECO:0000259" key="2">
    <source>
        <dbReference type="Pfam" id="PF00248"/>
    </source>
</evidence>
<dbReference type="Gene3D" id="3.20.20.100">
    <property type="entry name" value="NADP-dependent oxidoreductase domain"/>
    <property type="match status" value="1"/>
</dbReference>
<dbReference type="Pfam" id="PF00248">
    <property type="entry name" value="Aldo_ket_red"/>
    <property type="match status" value="1"/>
</dbReference>
<name>A0A4R5CNB8_9ACTN</name>
<dbReference type="GO" id="GO:0016491">
    <property type="term" value="F:oxidoreductase activity"/>
    <property type="evidence" value="ECO:0007669"/>
    <property type="project" value="UniProtKB-KW"/>
</dbReference>
<sequence>MTMTKRTLGRSGIEVSALGMGCWAIGGPFSRDGNPVGWGQVDDDESVRTIHRALDLGITLFDTSDAYGTGHSERILARALDGRRDDAVIATKWGNTIDAATRELTGADSSPAYLRRALEGSLRRLDTDRVDLYQLHLGNLPIPTAHDLLGTLEELVDEGKIRWYGWSTDHADRAASWGRDGRHCTAVQHALSVLHDATDVLATCEQHDLASLNRSPLAMGLLTGKFTASSTLGPDDVRGVAPDWLVYFRDGRPVPRWLERVAAVREVLSGGGRTLAQGALAWIWARSDVTIPIPGCRTVAQAEENAGAMAHGPLAPDELAEVERLLADLRAEPASAR</sequence>
<dbReference type="RefSeq" id="WP_131899497.1">
    <property type="nucleotide sequence ID" value="NZ_SMKZ01000046.1"/>
</dbReference>
<dbReference type="InterPro" id="IPR036812">
    <property type="entry name" value="NAD(P)_OxRdtase_dom_sf"/>
</dbReference>
<evidence type="ECO:0000313" key="3">
    <source>
        <dbReference type="EMBL" id="TDE00770.1"/>
    </source>
</evidence>
<dbReference type="EMBL" id="SMKZ01000046">
    <property type="protein sequence ID" value="TDE00770.1"/>
    <property type="molecule type" value="Genomic_DNA"/>
</dbReference>
<dbReference type="InterPro" id="IPR023210">
    <property type="entry name" value="NADP_OxRdtase_dom"/>
</dbReference>
<reference evidence="3 4" key="1">
    <citation type="submission" date="2019-03" db="EMBL/GenBank/DDBJ databases">
        <title>Draft genome sequences of novel Actinobacteria.</title>
        <authorList>
            <person name="Sahin N."/>
            <person name="Ay H."/>
            <person name="Saygin H."/>
        </authorList>
    </citation>
    <scope>NUCLEOTIDE SEQUENCE [LARGE SCALE GENOMIC DNA]</scope>
    <source>
        <strain evidence="3 4">5K138</strain>
    </source>
</reference>
<keyword evidence="4" id="KW-1185">Reference proteome</keyword>
<protein>
    <submittedName>
        <fullName evidence="3">Aldo/keto reductase</fullName>
    </submittedName>
</protein>
<evidence type="ECO:0000256" key="1">
    <source>
        <dbReference type="ARBA" id="ARBA00023002"/>
    </source>
</evidence>
<keyword evidence="1" id="KW-0560">Oxidoreductase</keyword>
<dbReference type="Proteomes" id="UP000294739">
    <property type="component" value="Unassembled WGS sequence"/>
</dbReference>
<accession>A0A4R5CNB8</accession>
<proteinExistence type="predicted"/>
<dbReference type="PANTHER" id="PTHR43364:SF4">
    <property type="entry name" value="NAD(P)-LINKED OXIDOREDUCTASE SUPERFAMILY PROTEIN"/>
    <property type="match status" value="1"/>
</dbReference>
<gene>
    <name evidence="3" type="ORF">E1269_24520</name>
</gene>
<dbReference type="GO" id="GO:0005829">
    <property type="term" value="C:cytosol"/>
    <property type="evidence" value="ECO:0007669"/>
    <property type="project" value="TreeGrafter"/>
</dbReference>
<dbReference type="InterPro" id="IPR050523">
    <property type="entry name" value="AKR_Detox_Biosynth"/>
</dbReference>
<comment type="caution">
    <text evidence="3">The sequence shown here is derived from an EMBL/GenBank/DDBJ whole genome shotgun (WGS) entry which is preliminary data.</text>
</comment>
<dbReference type="PANTHER" id="PTHR43364">
    <property type="entry name" value="NADH-SPECIFIC METHYLGLYOXAL REDUCTASE-RELATED"/>
    <property type="match status" value="1"/>
</dbReference>
<dbReference type="CDD" id="cd19086">
    <property type="entry name" value="AKR_AKR11C1"/>
    <property type="match status" value="1"/>
</dbReference>
<dbReference type="AlphaFoldDB" id="A0A4R5CNB8"/>
<dbReference type="SUPFAM" id="SSF51430">
    <property type="entry name" value="NAD(P)-linked oxidoreductase"/>
    <property type="match status" value="1"/>
</dbReference>
<organism evidence="3 4">
    <name type="scientific">Jiangella asiatica</name>
    <dbReference type="NCBI Taxonomy" id="2530372"/>
    <lineage>
        <taxon>Bacteria</taxon>
        <taxon>Bacillati</taxon>
        <taxon>Actinomycetota</taxon>
        <taxon>Actinomycetes</taxon>
        <taxon>Jiangellales</taxon>
        <taxon>Jiangellaceae</taxon>
        <taxon>Jiangella</taxon>
    </lineage>
</organism>
<evidence type="ECO:0000313" key="4">
    <source>
        <dbReference type="Proteomes" id="UP000294739"/>
    </source>
</evidence>